<feature type="compositionally biased region" description="Polar residues" evidence="1">
    <location>
        <begin position="191"/>
        <end position="206"/>
    </location>
</feature>
<organism evidence="2 3">
    <name type="scientific">Aspergillus nomiae NRRL (strain ATCC 15546 / NRRL 13137 / CBS 260.88 / M93)</name>
    <dbReference type="NCBI Taxonomy" id="1509407"/>
    <lineage>
        <taxon>Eukaryota</taxon>
        <taxon>Fungi</taxon>
        <taxon>Dikarya</taxon>
        <taxon>Ascomycota</taxon>
        <taxon>Pezizomycotina</taxon>
        <taxon>Eurotiomycetes</taxon>
        <taxon>Eurotiomycetidae</taxon>
        <taxon>Eurotiales</taxon>
        <taxon>Aspergillaceae</taxon>
        <taxon>Aspergillus</taxon>
        <taxon>Aspergillus subgen. Circumdati</taxon>
    </lineage>
</organism>
<proteinExistence type="predicted"/>
<dbReference type="Proteomes" id="UP000037505">
    <property type="component" value="Unassembled WGS sequence"/>
</dbReference>
<reference evidence="2 3" key="1">
    <citation type="submission" date="2014-06" db="EMBL/GenBank/DDBJ databases">
        <title>The Genome of the Aflatoxigenic Filamentous Fungus Aspergillus nomius.</title>
        <authorList>
            <person name="Moore M.G."/>
            <person name="Shannon B.M."/>
            <person name="Brian M.M."/>
        </authorList>
    </citation>
    <scope>NUCLEOTIDE SEQUENCE [LARGE SCALE GENOMIC DNA]</scope>
    <source>
        <strain evidence="2 3">NRRL 13137</strain>
    </source>
</reference>
<gene>
    <name evidence="2" type="ORF">ANOM_002368</name>
</gene>
<sequence length="298" mass="31708">LLSYCSACLNQIIRNRDLRYYDSQQFKLLPVPIYSSRTYSHFSHTSIIMDLQGQPIGQGPRSTKVTTDPEAYRNPIQESSGPVSGDSLAAESATKGGVYSQNRGAQPLGVTGQQSTLNTKDTSAASELPSAPVGAARENLNRQEKYPEGLGGQGDFPGTHLPTSGYVGGPTGSKQQQGTQQQSNASQNQQRGTANASGSGYQTRSKTGAAPSYAEDVVGDFSSKKPHGKNLKEGGFDDSNNASFTTDIGGENDPGRLATKGLQHRQAESGPTATPAGREQKGVDNQHWYQPLQSDQRA</sequence>
<comment type="caution">
    <text evidence="2">The sequence shown here is derived from an EMBL/GenBank/DDBJ whole genome shotgun (WGS) entry which is preliminary data.</text>
</comment>
<dbReference type="RefSeq" id="XP_015410575.1">
    <property type="nucleotide sequence ID" value="XM_015547625.1"/>
</dbReference>
<dbReference type="GeneID" id="26804172"/>
<feature type="compositionally biased region" description="Polar residues" evidence="1">
    <location>
        <begin position="111"/>
        <end position="125"/>
    </location>
</feature>
<dbReference type="AlphaFoldDB" id="A0A0L1JD68"/>
<feature type="compositionally biased region" description="Low complexity" evidence="1">
    <location>
        <begin position="172"/>
        <end position="190"/>
    </location>
</feature>
<feature type="compositionally biased region" description="Polar residues" evidence="1">
    <location>
        <begin position="287"/>
        <end position="298"/>
    </location>
</feature>
<name>A0A0L1JD68_ASPN3</name>
<feature type="non-terminal residue" evidence="2">
    <location>
        <position position="1"/>
    </location>
</feature>
<evidence type="ECO:0000256" key="1">
    <source>
        <dbReference type="SAM" id="MobiDB-lite"/>
    </source>
</evidence>
<dbReference type="OrthoDB" id="5383057at2759"/>
<evidence type="ECO:0000313" key="2">
    <source>
        <dbReference type="EMBL" id="KNG89652.1"/>
    </source>
</evidence>
<keyword evidence="3" id="KW-1185">Reference proteome</keyword>
<accession>A0A0L1JD68</accession>
<feature type="region of interest" description="Disordered" evidence="1">
    <location>
        <begin position="52"/>
        <end position="298"/>
    </location>
</feature>
<dbReference type="EMBL" id="JNOM01000027">
    <property type="protein sequence ID" value="KNG89652.1"/>
    <property type="molecule type" value="Genomic_DNA"/>
</dbReference>
<evidence type="ECO:0000313" key="3">
    <source>
        <dbReference type="Proteomes" id="UP000037505"/>
    </source>
</evidence>
<protein>
    <submittedName>
        <fullName evidence="2">Uncharacterized protein</fullName>
    </submittedName>
</protein>